<evidence type="ECO:0000313" key="4">
    <source>
        <dbReference type="Proteomes" id="UP001479436"/>
    </source>
</evidence>
<evidence type="ECO:0000313" key="3">
    <source>
        <dbReference type="EMBL" id="KAK9659831.1"/>
    </source>
</evidence>
<feature type="non-terminal residue" evidence="3">
    <location>
        <position position="131"/>
    </location>
</feature>
<keyword evidence="2" id="KW-0732">Signal</keyword>
<feature type="compositionally biased region" description="Acidic residues" evidence="1">
    <location>
        <begin position="108"/>
        <end position="122"/>
    </location>
</feature>
<keyword evidence="4" id="KW-1185">Reference proteome</keyword>
<protein>
    <submittedName>
        <fullName evidence="3">Uncharacterized protein</fullName>
    </submittedName>
</protein>
<evidence type="ECO:0000256" key="1">
    <source>
        <dbReference type="SAM" id="MobiDB-lite"/>
    </source>
</evidence>
<reference evidence="3 4" key="1">
    <citation type="submission" date="2023-04" db="EMBL/GenBank/DDBJ databases">
        <title>Genome of Basidiobolus ranarum AG-B5.</title>
        <authorList>
            <person name="Stajich J.E."/>
            <person name="Carter-House D."/>
            <person name="Gryganskyi A."/>
        </authorList>
    </citation>
    <scope>NUCLEOTIDE SEQUENCE [LARGE SCALE GENOMIC DNA]</scope>
    <source>
        <strain evidence="3 4">AG-B5</strain>
    </source>
</reference>
<feature type="region of interest" description="Disordered" evidence="1">
    <location>
        <begin position="90"/>
        <end position="131"/>
    </location>
</feature>
<comment type="caution">
    <text evidence="3">The sequence shown here is derived from an EMBL/GenBank/DDBJ whole genome shotgun (WGS) entry which is preliminary data.</text>
</comment>
<dbReference type="EMBL" id="JASJQH010012868">
    <property type="protein sequence ID" value="KAK9659831.1"/>
    <property type="molecule type" value="Genomic_DNA"/>
</dbReference>
<accession>A0ABR2VJ78</accession>
<feature type="chain" id="PRO_5046578656" evidence="2">
    <location>
        <begin position="21"/>
        <end position="131"/>
    </location>
</feature>
<sequence length="131" mass="13935">MKVVSAQSLLIYSTLSLISALPRYSTNSEAPDRYCQGLIVRINTLGANIDAKVCVGRTGHNYNYDDIDKMSCSGLIVAVEALGINVKAGLCSGNGNGRHESGYKQGDVEDYNDSSEGEGGDYNEDHPGNGN</sequence>
<proteinExistence type="predicted"/>
<name>A0ABR2VJ78_9FUNG</name>
<evidence type="ECO:0000256" key="2">
    <source>
        <dbReference type="SAM" id="SignalP"/>
    </source>
</evidence>
<gene>
    <name evidence="3" type="ORF">K7432_018435</name>
</gene>
<dbReference type="Proteomes" id="UP001479436">
    <property type="component" value="Unassembled WGS sequence"/>
</dbReference>
<organism evidence="3 4">
    <name type="scientific">Basidiobolus ranarum</name>
    <dbReference type="NCBI Taxonomy" id="34480"/>
    <lineage>
        <taxon>Eukaryota</taxon>
        <taxon>Fungi</taxon>
        <taxon>Fungi incertae sedis</taxon>
        <taxon>Zoopagomycota</taxon>
        <taxon>Entomophthoromycotina</taxon>
        <taxon>Basidiobolomycetes</taxon>
        <taxon>Basidiobolales</taxon>
        <taxon>Basidiobolaceae</taxon>
        <taxon>Basidiobolus</taxon>
    </lineage>
</organism>
<feature type="signal peptide" evidence="2">
    <location>
        <begin position="1"/>
        <end position="20"/>
    </location>
</feature>